<dbReference type="AlphaFoldDB" id="A0ABD1ZKC3"/>
<dbReference type="EMBL" id="JBHFFA010000001">
    <property type="protein sequence ID" value="KAL2651532.1"/>
    <property type="molecule type" value="Genomic_DNA"/>
</dbReference>
<keyword evidence="8" id="KW-0472">Membrane</keyword>
<feature type="site" description="Transition state stabilizer" evidence="7">
    <location>
        <position position="229"/>
    </location>
</feature>
<dbReference type="Proteomes" id="UP001605036">
    <property type="component" value="Unassembled WGS sequence"/>
</dbReference>
<comment type="catalytic activity">
    <reaction evidence="5">
        <text>lipid IVA (E. coli) + CMP-3-deoxy-beta-D-manno-octulosonate = alpha-Kdo-(2-&gt;6)-lipid IVA (E. coli) + CMP + H(+)</text>
        <dbReference type="Rhea" id="RHEA:28066"/>
        <dbReference type="ChEBI" id="CHEBI:15378"/>
        <dbReference type="ChEBI" id="CHEBI:58603"/>
        <dbReference type="ChEBI" id="CHEBI:60364"/>
        <dbReference type="ChEBI" id="CHEBI:60377"/>
        <dbReference type="ChEBI" id="CHEBI:85987"/>
        <dbReference type="EC" id="2.4.99.12"/>
    </reaction>
</comment>
<dbReference type="InterPro" id="IPR038107">
    <property type="entry name" value="Glycos_transf_N_sf"/>
</dbReference>
<dbReference type="FunFam" id="3.40.50.2000:FF:000032">
    <property type="entry name" value="3-deoxy-D-manno-octulosonic acid transferase"/>
    <property type="match status" value="1"/>
</dbReference>
<dbReference type="InterPro" id="IPR007507">
    <property type="entry name" value="Glycos_transf_N"/>
</dbReference>
<feature type="active site" description="Proton acceptor" evidence="6">
    <location>
        <position position="79"/>
    </location>
</feature>
<feature type="transmembrane region" description="Helical" evidence="8">
    <location>
        <begin position="6"/>
        <end position="25"/>
    </location>
</feature>
<dbReference type="PANTHER" id="PTHR42755:SF1">
    <property type="entry name" value="3-DEOXY-D-MANNO-OCTULOSONIC ACID TRANSFERASE, MITOCHONDRIAL-RELATED"/>
    <property type="match status" value="1"/>
</dbReference>
<evidence type="ECO:0000256" key="8">
    <source>
        <dbReference type="SAM" id="Phobius"/>
    </source>
</evidence>
<dbReference type="Pfam" id="PF04413">
    <property type="entry name" value="Glycos_transf_N"/>
    <property type="match status" value="1"/>
</dbReference>
<evidence type="ECO:0000256" key="7">
    <source>
        <dbReference type="PIRSR" id="PIRSR639901-2"/>
    </source>
</evidence>
<protein>
    <recommendedName>
        <fullName evidence="2">lipid IVA 3-deoxy-D-manno-octulosonic acid transferase</fullName>
        <ecNumber evidence="2">2.4.99.12</ecNumber>
    </recommendedName>
    <alternativeName>
        <fullName evidence="4">Lipid IV(A) 3-deoxy-D-manno-octulosonic acid transferase</fullName>
    </alternativeName>
</protein>
<evidence type="ECO:0000256" key="3">
    <source>
        <dbReference type="ARBA" id="ARBA00022679"/>
    </source>
</evidence>
<feature type="site" description="Transition state stabilizer" evidence="7">
    <location>
        <position position="149"/>
    </location>
</feature>
<evidence type="ECO:0000256" key="2">
    <source>
        <dbReference type="ARBA" id="ARBA00012621"/>
    </source>
</evidence>
<dbReference type="Gene3D" id="3.40.50.2000">
    <property type="entry name" value="Glycogen Phosphorylase B"/>
    <property type="match status" value="1"/>
</dbReference>
<evidence type="ECO:0000256" key="1">
    <source>
        <dbReference type="ARBA" id="ARBA00006380"/>
    </source>
</evidence>
<dbReference type="FunFam" id="3.40.50.11720:FF:000001">
    <property type="entry name" value="3-deoxy-D-manno-octulosonic acid transferase"/>
    <property type="match status" value="1"/>
</dbReference>
<sequence>MGNAACLYFWLTTAMSPIISLYLNLLKPRHLKVEEVSHEELPQTYELKTLKLGNERLGFSRLPRPEGPLIWFHGVSLGEAMEALPMIKKCLEDRLSVNILMTTVTVSAFSVLLRSLPEGVICQFAPVDTPAAVDRFLTYWHPSVAIFMESELWPNLILATSSRRIPLALLNAKMSVVSYRRWSLEPVKGLAKEIISKFDLITPVNNMEAVRYQNLGARPHQVHFGGNLKYTSGAMDFSVVDGPVYHGLGKQMHGRQKIWLAASIHPGEEKVVVLVHQRLKVLFPDVLTVIVPRHPERGADIKHDTLEAMARRLGRSTTELGCQVSRRSLNEPLTVSTEVYIADTLGELAIFYHLVDVAFVGGSLIEGLNGHNVAEPASAGCAVITGIYVGHFQDMIAQMQTYSPLSVEQVSGEDELFDCVRKLFEDSRCRAERREAALAASNAAAAGRFHYGSSGLV</sequence>
<keyword evidence="8" id="KW-1133">Transmembrane helix</keyword>
<dbReference type="GO" id="GO:0043842">
    <property type="term" value="F:Kdo transferase activity"/>
    <property type="evidence" value="ECO:0007669"/>
    <property type="project" value="UniProtKB-EC"/>
</dbReference>
<feature type="domain" description="3-deoxy-D-manno-octulosonic-acid transferase N-terminal" evidence="9">
    <location>
        <begin position="54"/>
        <end position="231"/>
    </location>
</feature>
<evidence type="ECO:0000313" key="10">
    <source>
        <dbReference type="EMBL" id="KAL2651532.1"/>
    </source>
</evidence>
<dbReference type="PANTHER" id="PTHR42755">
    <property type="entry name" value="3-DEOXY-MANNO-OCTULOSONATE CYTIDYLYLTRANSFERASE"/>
    <property type="match status" value="1"/>
</dbReference>
<comment type="caution">
    <text evidence="10">The sequence shown here is derived from an EMBL/GenBank/DDBJ whole genome shotgun (WGS) entry which is preliminary data.</text>
</comment>
<accession>A0ABD1ZKC3</accession>
<keyword evidence="11" id="KW-1185">Reference proteome</keyword>
<organism evidence="10 11">
    <name type="scientific">Riccia fluitans</name>
    <dbReference type="NCBI Taxonomy" id="41844"/>
    <lineage>
        <taxon>Eukaryota</taxon>
        <taxon>Viridiplantae</taxon>
        <taxon>Streptophyta</taxon>
        <taxon>Embryophyta</taxon>
        <taxon>Marchantiophyta</taxon>
        <taxon>Marchantiopsida</taxon>
        <taxon>Marchantiidae</taxon>
        <taxon>Marchantiales</taxon>
        <taxon>Ricciaceae</taxon>
        <taxon>Riccia</taxon>
    </lineage>
</organism>
<evidence type="ECO:0000313" key="11">
    <source>
        <dbReference type="Proteomes" id="UP001605036"/>
    </source>
</evidence>
<name>A0ABD1ZKC3_9MARC</name>
<evidence type="ECO:0000256" key="6">
    <source>
        <dbReference type="PIRSR" id="PIRSR639901-1"/>
    </source>
</evidence>
<dbReference type="Gene3D" id="3.40.50.11720">
    <property type="entry name" value="3-Deoxy-D-manno-octulosonic-acid transferase, N-terminal domain"/>
    <property type="match status" value="1"/>
</dbReference>
<evidence type="ECO:0000259" key="9">
    <source>
        <dbReference type="Pfam" id="PF04413"/>
    </source>
</evidence>
<keyword evidence="8" id="KW-0812">Transmembrane</keyword>
<dbReference type="EC" id="2.4.99.12" evidence="2"/>
<keyword evidence="3" id="KW-0808">Transferase</keyword>
<proteinExistence type="inferred from homology"/>
<evidence type="ECO:0000256" key="4">
    <source>
        <dbReference type="ARBA" id="ARBA00031445"/>
    </source>
</evidence>
<evidence type="ECO:0000256" key="5">
    <source>
        <dbReference type="ARBA" id="ARBA00049183"/>
    </source>
</evidence>
<reference evidence="10 11" key="1">
    <citation type="submission" date="2024-09" db="EMBL/GenBank/DDBJ databases">
        <title>Chromosome-scale assembly of Riccia fluitans.</title>
        <authorList>
            <person name="Paukszto L."/>
            <person name="Sawicki J."/>
            <person name="Karawczyk K."/>
            <person name="Piernik-Szablinska J."/>
            <person name="Szczecinska M."/>
            <person name="Mazdziarz M."/>
        </authorList>
    </citation>
    <scope>NUCLEOTIDE SEQUENCE [LARGE SCALE GENOMIC DNA]</scope>
    <source>
        <strain evidence="10">Rf_01</strain>
        <tissue evidence="10">Aerial parts of the thallus</tissue>
    </source>
</reference>
<gene>
    <name evidence="10" type="ORF">R1flu_019660</name>
</gene>
<comment type="similarity">
    <text evidence="1">Belongs to the glycosyltransferase group 1 family. Glycosyltransferase 30 subfamily.</text>
</comment>
<dbReference type="InterPro" id="IPR039901">
    <property type="entry name" value="Kdotransferase"/>
</dbReference>